<protein>
    <submittedName>
        <fullName evidence="2">HEPN domain-containing protein</fullName>
    </submittedName>
</protein>
<reference evidence="2 3" key="1">
    <citation type="submission" date="2024-09" db="EMBL/GenBank/DDBJ databases">
        <authorList>
            <person name="Sun Q."/>
            <person name="Mori K."/>
        </authorList>
    </citation>
    <scope>NUCLEOTIDE SEQUENCE [LARGE SCALE GENOMIC DNA]</scope>
    <source>
        <strain evidence="2 3">JCM 4362</strain>
    </source>
</reference>
<dbReference type="RefSeq" id="WP_345220734.1">
    <property type="nucleotide sequence ID" value="NZ_BAAAXE010000013.1"/>
</dbReference>
<dbReference type="EMBL" id="JBHMCR010000004">
    <property type="protein sequence ID" value="MFB9519385.1"/>
    <property type="molecule type" value="Genomic_DNA"/>
</dbReference>
<proteinExistence type="predicted"/>
<accession>A0ABV5P863</accession>
<evidence type="ECO:0000259" key="1">
    <source>
        <dbReference type="Pfam" id="PF18735"/>
    </source>
</evidence>
<evidence type="ECO:0000313" key="2">
    <source>
        <dbReference type="EMBL" id="MFB9519385.1"/>
    </source>
</evidence>
<feature type="domain" description="RiboL-PSP-HEPN" evidence="1">
    <location>
        <begin position="36"/>
        <end position="230"/>
    </location>
</feature>
<dbReference type="Proteomes" id="UP001589718">
    <property type="component" value="Unassembled WGS sequence"/>
</dbReference>
<keyword evidence="3" id="KW-1185">Reference proteome</keyword>
<name>A0ABV5P863_STRCM</name>
<gene>
    <name evidence="2" type="ORF">ACFFTU_05455</name>
</gene>
<dbReference type="InterPro" id="IPR041519">
    <property type="entry name" value="HEPN_RiboL-PSP"/>
</dbReference>
<comment type="caution">
    <text evidence="2">The sequence shown here is derived from an EMBL/GenBank/DDBJ whole genome shotgun (WGS) entry which is preliminary data.</text>
</comment>
<organism evidence="2 3">
    <name type="scientific">Streptomyces cremeus</name>
    <dbReference type="NCBI Taxonomy" id="66881"/>
    <lineage>
        <taxon>Bacteria</taxon>
        <taxon>Bacillati</taxon>
        <taxon>Actinomycetota</taxon>
        <taxon>Actinomycetes</taxon>
        <taxon>Kitasatosporales</taxon>
        <taxon>Streptomycetaceae</taxon>
        <taxon>Streptomyces</taxon>
    </lineage>
</organism>
<dbReference type="Pfam" id="PF18735">
    <property type="entry name" value="HEPN_RiboL-PSP"/>
    <property type="match status" value="1"/>
</dbReference>
<sequence length="251" mass="27637">MPTQKFTTQLDDVEELLHLAESITLRHPAFSYLSQRPTPGPILAGAVVLLCARFEEFVKDVVTYALEQHQEADPNLLLWDLPEQLQVLLISKNMTAALQAKRFGRLRSPGDRLRDGLAVAQDITRGRINAGKAIETGGNPGPDTVADLMKLVGVTKPWNEIAKYFDAIYEPPASPELAGIAVGDLQERLRELVGLRNVVAHSGARIPSSPAEIRFDVHFTRHLAAAIHHVLKEHVDAYVRSVGRIPGAWAL</sequence>
<evidence type="ECO:0000313" key="3">
    <source>
        <dbReference type="Proteomes" id="UP001589718"/>
    </source>
</evidence>